<proteinExistence type="predicted"/>
<dbReference type="EMBL" id="BQXS01012710">
    <property type="protein sequence ID" value="GKT27167.1"/>
    <property type="molecule type" value="Genomic_DNA"/>
</dbReference>
<evidence type="ECO:0000313" key="2">
    <source>
        <dbReference type="EMBL" id="GKT27167.1"/>
    </source>
</evidence>
<protein>
    <submittedName>
        <fullName evidence="2">Uncharacterized protein</fullName>
    </submittedName>
</protein>
<feature type="region of interest" description="Disordered" evidence="1">
    <location>
        <begin position="198"/>
        <end position="290"/>
    </location>
</feature>
<feature type="region of interest" description="Disordered" evidence="1">
    <location>
        <begin position="310"/>
        <end position="397"/>
    </location>
</feature>
<name>A0ABQ5K3P2_9EUKA</name>
<reference evidence="2" key="1">
    <citation type="submission" date="2022-03" db="EMBL/GenBank/DDBJ databases">
        <title>Draft genome sequence of Aduncisulcus paluster, a free-living microaerophilic Fornicata.</title>
        <authorList>
            <person name="Yuyama I."/>
            <person name="Kume K."/>
            <person name="Tamura T."/>
            <person name="Inagaki Y."/>
            <person name="Hashimoto T."/>
        </authorList>
    </citation>
    <scope>NUCLEOTIDE SEQUENCE</scope>
    <source>
        <strain evidence="2">NY0171</strain>
    </source>
</reference>
<accession>A0ABQ5K3P2</accession>
<organism evidence="2 3">
    <name type="scientific">Aduncisulcus paluster</name>
    <dbReference type="NCBI Taxonomy" id="2918883"/>
    <lineage>
        <taxon>Eukaryota</taxon>
        <taxon>Metamonada</taxon>
        <taxon>Carpediemonas-like organisms</taxon>
        <taxon>Aduncisulcus</taxon>
    </lineage>
</organism>
<gene>
    <name evidence="2" type="ORF">ADUPG1_013651</name>
</gene>
<evidence type="ECO:0000313" key="3">
    <source>
        <dbReference type="Proteomes" id="UP001057375"/>
    </source>
</evidence>
<evidence type="ECO:0000256" key="1">
    <source>
        <dbReference type="SAM" id="MobiDB-lite"/>
    </source>
</evidence>
<feature type="compositionally biased region" description="Polar residues" evidence="1">
    <location>
        <begin position="374"/>
        <end position="386"/>
    </location>
</feature>
<keyword evidence="3" id="KW-1185">Reference proteome</keyword>
<sequence length="478" mass="54372">MDLNVAIYKPNPSGAKGLVLFAPHYYSMSYNASSGKLIGKYKSQSTPDDFELQMMDYSIGEFLINSDQGKKTYQVEVTAKNVKNPSYVLYTTEESGYRSIMDIKQTIDRAQEQGRLSVRSLSEDQLRQIREQSKVPLKPTKTKILTPQTPPVGHISAESQIKLEQEEKEWLEQRRKYQPKDSEDESRATIAIEQERQARLAAEKAEKERQARLAAEKAEKERQARLAAEKAEKERQARLAAEKAEKERQARLAAEKAEKERQARLAAEKAEKERQARLAAEKAEKERIAAQKQKEINRLSWEHIRYTAQLASSPTRPRAESIVQHPNPLHGSPYMIPKTTSGESSVRKSLASTLPSERRDDSPSPDRASPPRSITSAHAFSSSLRSRASIPEDADGLPVSSIPATWKEIEYPTELSVQGKTLKLRAMAVPLSEIVTRAEMGEEVRKVVRDEVRKVVRDEFDKMKEMFRLMIRNELRKE</sequence>
<dbReference type="Proteomes" id="UP001057375">
    <property type="component" value="Unassembled WGS sequence"/>
</dbReference>
<feature type="region of interest" description="Disordered" evidence="1">
    <location>
        <begin position="130"/>
        <end position="160"/>
    </location>
</feature>
<comment type="caution">
    <text evidence="2">The sequence shown here is derived from an EMBL/GenBank/DDBJ whole genome shotgun (WGS) entry which is preliminary data.</text>
</comment>